<accession>A0AAV7WWG8</accession>
<keyword evidence="2" id="KW-1185">Reference proteome</keyword>
<dbReference type="EMBL" id="JANPWB010000001">
    <property type="protein sequence ID" value="KAJ1216249.1"/>
    <property type="molecule type" value="Genomic_DNA"/>
</dbReference>
<reference evidence="1" key="1">
    <citation type="journal article" date="2022" name="bioRxiv">
        <title>Sequencing and chromosome-scale assembly of the giantPleurodeles waltlgenome.</title>
        <authorList>
            <person name="Brown T."/>
            <person name="Elewa A."/>
            <person name="Iarovenko S."/>
            <person name="Subramanian E."/>
            <person name="Araus A.J."/>
            <person name="Petzold A."/>
            <person name="Susuki M."/>
            <person name="Suzuki K.-i.T."/>
            <person name="Hayashi T."/>
            <person name="Toyoda A."/>
            <person name="Oliveira C."/>
            <person name="Osipova E."/>
            <person name="Leigh N.D."/>
            <person name="Simon A."/>
            <person name="Yun M.H."/>
        </authorList>
    </citation>
    <scope>NUCLEOTIDE SEQUENCE</scope>
    <source>
        <strain evidence="1">20211129_DDA</strain>
        <tissue evidence="1">Liver</tissue>
    </source>
</reference>
<organism evidence="1 2">
    <name type="scientific">Pleurodeles waltl</name>
    <name type="common">Iberian ribbed newt</name>
    <dbReference type="NCBI Taxonomy" id="8319"/>
    <lineage>
        <taxon>Eukaryota</taxon>
        <taxon>Metazoa</taxon>
        <taxon>Chordata</taxon>
        <taxon>Craniata</taxon>
        <taxon>Vertebrata</taxon>
        <taxon>Euteleostomi</taxon>
        <taxon>Amphibia</taxon>
        <taxon>Batrachia</taxon>
        <taxon>Caudata</taxon>
        <taxon>Salamandroidea</taxon>
        <taxon>Salamandridae</taxon>
        <taxon>Pleurodelinae</taxon>
        <taxon>Pleurodeles</taxon>
    </lineage>
</organism>
<proteinExistence type="predicted"/>
<dbReference type="Proteomes" id="UP001066276">
    <property type="component" value="Chromosome 1_1"/>
</dbReference>
<dbReference type="AlphaFoldDB" id="A0AAV7WWG8"/>
<comment type="caution">
    <text evidence="1">The sequence shown here is derived from an EMBL/GenBank/DDBJ whole genome shotgun (WGS) entry which is preliminary data.</text>
</comment>
<gene>
    <name evidence="1" type="ORF">NDU88_003853</name>
</gene>
<sequence>MQDKIIGGAMEQLKDDALEHTLVSHSHKFDEILVAVVDNENTIDPKIDALQIHMNLLRHDHRKLRDRVEIMESTLASIRPIVSDTTAHLKALQAEVHHLWQHAEDE</sequence>
<evidence type="ECO:0000313" key="2">
    <source>
        <dbReference type="Proteomes" id="UP001066276"/>
    </source>
</evidence>
<name>A0AAV7WWG8_PLEWA</name>
<evidence type="ECO:0000313" key="1">
    <source>
        <dbReference type="EMBL" id="KAJ1216249.1"/>
    </source>
</evidence>
<protein>
    <submittedName>
        <fullName evidence="1">Uncharacterized protein</fullName>
    </submittedName>
</protein>